<proteinExistence type="predicted"/>
<protein>
    <recommendedName>
        <fullName evidence="3">CMP-N-acetylneuraminate-beta-galactosamide-alpha-2, 3-sialyltransferase</fullName>
    </recommendedName>
</protein>
<reference evidence="1 2" key="2">
    <citation type="submission" date="2020-03" db="EMBL/GenBank/DDBJ databases">
        <title>Campylobacter portucalensis sp. nov., a new species of Campylobacter isolated from the reproductive tract of bulls.</title>
        <authorList>
            <person name="Silva M.F."/>
            <person name="Pereira G."/>
            <person name="Carneiro C."/>
            <person name="Hemphill A."/>
            <person name="Mateus L."/>
            <person name="Lopes-Da-Costa L."/>
            <person name="Silva E."/>
        </authorList>
    </citation>
    <scope>NUCLEOTIDE SEQUENCE [LARGE SCALE GENOMIC DNA]</scope>
    <source>
        <strain evidence="1 2">FMV-PI01</strain>
    </source>
</reference>
<dbReference type="Pfam" id="PF07922">
    <property type="entry name" value="Glyco_transf_52"/>
    <property type="match status" value="1"/>
</dbReference>
<comment type="caution">
    <text evidence="1">The sequence shown here is derived from an EMBL/GenBank/DDBJ whole genome shotgun (WGS) entry which is preliminary data.</text>
</comment>
<dbReference type="Gene3D" id="3.30.370.20">
    <property type="match status" value="1"/>
</dbReference>
<dbReference type="Proteomes" id="UP000476338">
    <property type="component" value="Unassembled WGS sequence"/>
</dbReference>
<reference evidence="1 2" key="1">
    <citation type="submission" date="2019-09" db="EMBL/GenBank/DDBJ databases">
        <authorList>
            <person name="Silva M."/>
            <person name="Pereira G."/>
            <person name="Lopes-Da-Costa L."/>
            <person name="Silva E."/>
        </authorList>
    </citation>
    <scope>NUCLEOTIDE SEQUENCE [LARGE SCALE GENOMIC DNA]</scope>
    <source>
        <strain evidence="1 2">FMV-PI01</strain>
    </source>
</reference>
<keyword evidence="2" id="KW-1185">Reference proteome</keyword>
<accession>A0A6L5WIG6</accession>
<evidence type="ECO:0008006" key="3">
    <source>
        <dbReference type="Google" id="ProtNLM"/>
    </source>
</evidence>
<organism evidence="1 2">
    <name type="scientific">Campylobacter portucalensis</name>
    <dbReference type="NCBI Taxonomy" id="2608384"/>
    <lineage>
        <taxon>Bacteria</taxon>
        <taxon>Pseudomonadati</taxon>
        <taxon>Campylobacterota</taxon>
        <taxon>Epsilonproteobacteria</taxon>
        <taxon>Campylobacterales</taxon>
        <taxon>Campylobacteraceae</taxon>
        <taxon>Campylobacter</taxon>
    </lineage>
</organism>
<evidence type="ECO:0000313" key="2">
    <source>
        <dbReference type="Proteomes" id="UP000476338"/>
    </source>
</evidence>
<evidence type="ECO:0000313" key="1">
    <source>
        <dbReference type="EMBL" id="MSN95603.1"/>
    </source>
</evidence>
<name>A0A6L5WIG6_9BACT</name>
<gene>
    <name evidence="1" type="ORF">F1B92_00050</name>
</gene>
<sequence>MQGEKLNLFICFTPLQILISQEIIKTYHSDEFELLVLKDHKNKKLDFYIKNFHPKPKSVKVIEFKQFANIIERMKINFSIYKFAKNKKYQNIFFANWTAIGLWIVLNTLKFQNFYTFDDGAANITNYDQIFSSFKNRSFKAKIVYVIKKFVFKFSDFDNEYITKNSKMHYTIFENLKNVFNNTKFIKLFDFDDFSDTKNKKVVKIFLGQPIYESNLSKNKALIENLIDKFKIDFYMPHPREEYKIKNVNYIKTDLIIEDYIINEIKKDSSIKYEIYGFFSTSLFILSNMNCLNLNAIYIDNQSEIRCFKNLYEIMKNLGINIIEFEQI</sequence>
<dbReference type="EMBL" id="VWSJ01000001">
    <property type="protein sequence ID" value="MSN95603.1"/>
    <property type="molecule type" value="Genomic_DNA"/>
</dbReference>
<dbReference type="AlphaFoldDB" id="A0A6L5WIG6"/>
<dbReference type="InterPro" id="IPR012477">
    <property type="entry name" value="Glyco_transf_52"/>
</dbReference>